<accession>A0A0L7L2U5</accession>
<reference evidence="1 2" key="1">
    <citation type="journal article" date="2015" name="Genome Biol. Evol.">
        <title>The genome of winter moth (Operophtera brumata) provides a genomic perspective on sexual dimorphism and phenology.</title>
        <authorList>
            <person name="Derks M.F."/>
            <person name="Smit S."/>
            <person name="Salis L."/>
            <person name="Schijlen E."/>
            <person name="Bossers A."/>
            <person name="Mateman C."/>
            <person name="Pijl A.S."/>
            <person name="de Ridder D."/>
            <person name="Groenen M.A."/>
            <person name="Visser M.E."/>
            <person name="Megens H.J."/>
        </authorList>
    </citation>
    <scope>NUCLEOTIDE SEQUENCE [LARGE SCALE GENOMIC DNA]</scope>
    <source>
        <strain evidence="1">WM2013NL</strain>
        <tissue evidence="1">Head and thorax</tissue>
    </source>
</reference>
<dbReference type="AlphaFoldDB" id="A0A0L7L2U5"/>
<evidence type="ECO:0000313" key="1">
    <source>
        <dbReference type="EMBL" id="KOB69782.1"/>
    </source>
</evidence>
<organism evidence="1 2">
    <name type="scientific">Operophtera brumata</name>
    <name type="common">Winter moth</name>
    <name type="synonym">Phalaena brumata</name>
    <dbReference type="NCBI Taxonomy" id="104452"/>
    <lineage>
        <taxon>Eukaryota</taxon>
        <taxon>Metazoa</taxon>
        <taxon>Ecdysozoa</taxon>
        <taxon>Arthropoda</taxon>
        <taxon>Hexapoda</taxon>
        <taxon>Insecta</taxon>
        <taxon>Pterygota</taxon>
        <taxon>Neoptera</taxon>
        <taxon>Endopterygota</taxon>
        <taxon>Lepidoptera</taxon>
        <taxon>Glossata</taxon>
        <taxon>Ditrysia</taxon>
        <taxon>Geometroidea</taxon>
        <taxon>Geometridae</taxon>
        <taxon>Larentiinae</taxon>
        <taxon>Operophtera</taxon>
    </lineage>
</organism>
<proteinExistence type="predicted"/>
<evidence type="ECO:0000313" key="2">
    <source>
        <dbReference type="Proteomes" id="UP000037510"/>
    </source>
</evidence>
<gene>
    <name evidence="1" type="ORF">OBRU01_16353</name>
</gene>
<feature type="non-terminal residue" evidence="1">
    <location>
        <position position="398"/>
    </location>
</feature>
<keyword evidence="2" id="KW-1185">Reference proteome</keyword>
<dbReference type="Proteomes" id="UP000037510">
    <property type="component" value="Unassembled WGS sequence"/>
</dbReference>
<dbReference type="EMBL" id="JTDY01003300">
    <property type="protein sequence ID" value="KOB69782.1"/>
    <property type="molecule type" value="Genomic_DNA"/>
</dbReference>
<name>A0A0L7L2U5_OPEBR</name>
<protein>
    <submittedName>
        <fullName evidence="1">Putative Rho GTPase activating protein 15</fullName>
    </submittedName>
</protein>
<sequence length="398" mass="44855">MREVESWIPNAVAVTLLDGRAPQPVVAWLATIRASIEEYDPLVIVTPSPEVSESPDSAFDEILSHLGKEIYQLDQYQSNLAPVEKEVSLSILNIFDECLDQMTEKMLPDENRVGSENKFNMENGWIANFSDDDELPHRLEDKSISECNKLPVVNGFESDSDCEKPESFVTSTPGVRVSDKRTRLSNSTSSSIYDNLTIEDGSPEWTKLIESDSEDSESTCWSYKECSDGETDVNNAYASVWIHSSGFHNSDEILRRVLSKNRATVSRLSFDTASEFTPAEYNVYALQEVGDRYEPPVAAMTPDRPYEDVYEPVKDAITDENIYEEIEYNYSYTDEGCSCGTSVEVESCSISASSEGVGRESPLYQNLRDNDAYAITPDVLFWKNLLLDPYYNDDEEDE</sequence>
<comment type="caution">
    <text evidence="1">The sequence shown here is derived from an EMBL/GenBank/DDBJ whole genome shotgun (WGS) entry which is preliminary data.</text>
</comment>